<protein>
    <submittedName>
        <fullName evidence="10">ATP-dependent DNA ligase</fullName>
        <ecNumber evidence="10">6.5.1.1</ecNumber>
    </submittedName>
</protein>
<dbReference type="eggNOG" id="COG1793">
    <property type="taxonomic scope" value="Bacteria"/>
</dbReference>
<organism evidence="10 11">
    <name type="scientific">Herminiimonas arsenicoxydans</name>
    <dbReference type="NCBI Taxonomy" id="204773"/>
    <lineage>
        <taxon>Bacteria</taxon>
        <taxon>Pseudomonadati</taxon>
        <taxon>Pseudomonadota</taxon>
        <taxon>Betaproteobacteria</taxon>
        <taxon>Burkholderiales</taxon>
        <taxon>Oxalobacteraceae</taxon>
        <taxon>Herminiimonas</taxon>
    </lineage>
</organism>
<dbReference type="Pfam" id="PF01068">
    <property type="entry name" value="DNA_ligase_A_M"/>
    <property type="match status" value="1"/>
</dbReference>
<keyword evidence="7" id="KW-0732">Signal</keyword>
<dbReference type="NCBIfam" id="NF006592">
    <property type="entry name" value="PRK09125.1"/>
    <property type="match status" value="1"/>
</dbReference>
<dbReference type="EC" id="6.5.1.1" evidence="10"/>
<dbReference type="PANTHER" id="PTHR47810:SF1">
    <property type="entry name" value="DNA LIGASE B"/>
    <property type="match status" value="1"/>
</dbReference>
<evidence type="ECO:0000256" key="3">
    <source>
        <dbReference type="ARBA" id="ARBA00022705"/>
    </source>
</evidence>
<feature type="chain" id="PRO_5002669183" evidence="7">
    <location>
        <begin position="31"/>
        <end position="297"/>
    </location>
</feature>
<dbReference type="CDD" id="cd07896">
    <property type="entry name" value="Adenylation_kDNA_ligase_like"/>
    <property type="match status" value="1"/>
</dbReference>
<evidence type="ECO:0000256" key="2">
    <source>
        <dbReference type="ARBA" id="ARBA00022598"/>
    </source>
</evidence>
<dbReference type="SUPFAM" id="SSF56091">
    <property type="entry name" value="DNA ligase/mRNA capping enzyme, catalytic domain"/>
    <property type="match status" value="1"/>
</dbReference>
<keyword evidence="3" id="KW-0235">DNA replication</keyword>
<dbReference type="InterPro" id="IPR012340">
    <property type="entry name" value="NA-bd_OB-fold"/>
</dbReference>
<proteinExistence type="predicted"/>
<dbReference type="GO" id="GO:0006310">
    <property type="term" value="P:DNA recombination"/>
    <property type="evidence" value="ECO:0007669"/>
    <property type="project" value="InterPro"/>
</dbReference>
<dbReference type="GO" id="GO:0006260">
    <property type="term" value="P:DNA replication"/>
    <property type="evidence" value="ECO:0007669"/>
    <property type="project" value="UniProtKB-KW"/>
</dbReference>
<evidence type="ECO:0000256" key="6">
    <source>
        <dbReference type="ARBA" id="ARBA00034003"/>
    </source>
</evidence>
<dbReference type="SUPFAM" id="SSF50249">
    <property type="entry name" value="Nucleic acid-binding proteins"/>
    <property type="match status" value="1"/>
</dbReference>
<dbReference type="Pfam" id="PF14743">
    <property type="entry name" value="DNA_ligase_OB_2"/>
    <property type="match status" value="1"/>
</dbReference>
<dbReference type="STRING" id="204773.HEAR1727"/>
<keyword evidence="2 10" id="KW-0436">Ligase</keyword>
<dbReference type="GO" id="GO:0006281">
    <property type="term" value="P:DNA repair"/>
    <property type="evidence" value="ECO:0007669"/>
    <property type="project" value="UniProtKB-KW"/>
</dbReference>
<dbReference type="InterPro" id="IPR012310">
    <property type="entry name" value="DNA_ligase_ATP-dep_cent"/>
</dbReference>
<gene>
    <name evidence="10" type="ordered locus">HEAR1727</name>
</gene>
<feature type="domain" description="DNA ligase OB-like" evidence="9">
    <location>
        <begin position="224"/>
        <end position="289"/>
    </location>
</feature>
<dbReference type="GO" id="GO:0003910">
    <property type="term" value="F:DNA ligase (ATP) activity"/>
    <property type="evidence" value="ECO:0007669"/>
    <property type="project" value="UniProtKB-EC"/>
</dbReference>
<dbReference type="CDD" id="cd08041">
    <property type="entry name" value="OBF_kDNA_ligase_like"/>
    <property type="match status" value="1"/>
</dbReference>
<evidence type="ECO:0000259" key="8">
    <source>
        <dbReference type="Pfam" id="PF01068"/>
    </source>
</evidence>
<dbReference type="GO" id="GO:0005524">
    <property type="term" value="F:ATP binding"/>
    <property type="evidence" value="ECO:0007669"/>
    <property type="project" value="InterPro"/>
</dbReference>
<keyword evidence="5" id="KW-0234">DNA repair</keyword>
<dbReference type="InterPro" id="IPR050326">
    <property type="entry name" value="NAD_dep_DNA_ligaseB"/>
</dbReference>
<dbReference type="InterPro" id="IPR029319">
    <property type="entry name" value="DNA_ligase_OB"/>
</dbReference>
<feature type="domain" description="ATP-dependent DNA ligase family profile" evidence="8">
    <location>
        <begin position="42"/>
        <end position="210"/>
    </location>
</feature>
<reference evidence="10 11" key="1">
    <citation type="journal article" date="2007" name="PLoS Genet.">
        <title>A tale of two oxidation states: bacterial colonization of arsenic-rich environments.</title>
        <authorList>
            <person name="Muller D."/>
            <person name="Medigue C."/>
            <person name="Koechler S."/>
            <person name="Barbe V."/>
            <person name="Barakat M."/>
            <person name="Talla E."/>
            <person name="Bonnefoy V."/>
            <person name="Krin E."/>
            <person name="Arsene-Ploetze F."/>
            <person name="Carapito C."/>
            <person name="Chandler M."/>
            <person name="Cournoyer B."/>
            <person name="Cruveiller S."/>
            <person name="Dossat C."/>
            <person name="Duval S."/>
            <person name="Heymann M."/>
            <person name="Leize E."/>
            <person name="Lieutaud A."/>
            <person name="Lievremont D."/>
            <person name="Makita Y."/>
            <person name="Mangenot S."/>
            <person name="Nitschke W."/>
            <person name="Ortet P."/>
            <person name="Perdrial N."/>
            <person name="Schoepp B."/>
            <person name="Siguier N."/>
            <person name="Simeonova D.D."/>
            <person name="Rouy Z."/>
            <person name="Segurens B."/>
            <person name="Turlin E."/>
            <person name="Vallenet D."/>
            <person name="Van Dorsselaer A."/>
            <person name="Weiss S."/>
            <person name="Weissenbach J."/>
            <person name="Lett M.C."/>
            <person name="Danchin A."/>
            <person name="Bertin P.N."/>
        </authorList>
    </citation>
    <scope>NUCLEOTIDE SEQUENCE [LARGE SCALE GENOMIC DNA]</scope>
    <source>
        <strain evidence="11">ULPAs1</strain>
    </source>
</reference>
<dbReference type="AlphaFoldDB" id="A4G5U7"/>
<accession>A4G5U7</accession>
<evidence type="ECO:0000259" key="9">
    <source>
        <dbReference type="Pfam" id="PF14743"/>
    </source>
</evidence>
<keyword evidence="4" id="KW-0227">DNA damage</keyword>
<comment type="catalytic activity">
    <reaction evidence="6">
        <text>ATP + (deoxyribonucleotide)n-3'-hydroxyl + 5'-phospho-(deoxyribonucleotide)m = (deoxyribonucleotide)n+m + AMP + diphosphate.</text>
        <dbReference type="EC" id="6.5.1.1"/>
    </reaction>
</comment>
<evidence type="ECO:0000256" key="4">
    <source>
        <dbReference type="ARBA" id="ARBA00022763"/>
    </source>
</evidence>
<dbReference type="KEGG" id="har:HEAR1727"/>
<dbReference type="HOGENOM" id="CLU_021047_0_0_4"/>
<comment type="cofactor">
    <cofactor evidence="1">
        <name>a divalent metal cation</name>
        <dbReference type="ChEBI" id="CHEBI:60240"/>
    </cofactor>
</comment>
<keyword evidence="11" id="KW-1185">Reference proteome</keyword>
<dbReference type="Gene3D" id="3.30.470.30">
    <property type="entry name" value="DNA ligase/mRNA capping enzyme"/>
    <property type="match status" value="1"/>
</dbReference>
<dbReference type="Gene3D" id="2.40.50.140">
    <property type="entry name" value="Nucleic acid-binding proteins"/>
    <property type="match status" value="1"/>
</dbReference>
<sequence length="297" mass="33318">MTQLLGMLARVSVGLMLAAFLGMAPSSASTEDGTSGARPLMLANSYHSNVDLSAYWVSEKYDGIRAYWDGEQFFTRGGERIHAPAWFTAGWPQLALDGELWVGRGRFAEAVSTARRQKPEDDAWRKMHFMVFDLPLHGGVFDERLPALQTVIAKLDVPWVQAVRQIRVHDEHSLRTLLQKTVQAGGEGLMLHRGASLYRAVRNDDLLKLKLHEDAEARVIAHLPGKGKHQGRLGALLVEMPDGQRFRLGTGFSDAQRTSPPVIGSWVTYRYRDKNRSGIPRFASFMRVREDIILPSR</sequence>
<name>A4G5U7_HERAR</name>
<dbReference type="Gene3D" id="3.30.1490.70">
    <property type="match status" value="1"/>
</dbReference>
<evidence type="ECO:0000256" key="7">
    <source>
        <dbReference type="SAM" id="SignalP"/>
    </source>
</evidence>
<evidence type="ECO:0000313" key="10">
    <source>
        <dbReference type="EMBL" id="CAL61884.1"/>
    </source>
</evidence>
<dbReference type="PANTHER" id="PTHR47810">
    <property type="entry name" value="DNA LIGASE"/>
    <property type="match status" value="1"/>
</dbReference>
<evidence type="ECO:0000313" key="11">
    <source>
        <dbReference type="Proteomes" id="UP000006697"/>
    </source>
</evidence>
<evidence type="ECO:0000256" key="1">
    <source>
        <dbReference type="ARBA" id="ARBA00001968"/>
    </source>
</evidence>
<feature type="signal peptide" evidence="7">
    <location>
        <begin position="1"/>
        <end position="30"/>
    </location>
</feature>
<dbReference type="EMBL" id="CU207211">
    <property type="protein sequence ID" value="CAL61884.1"/>
    <property type="molecule type" value="Genomic_DNA"/>
</dbReference>
<evidence type="ECO:0000256" key="5">
    <source>
        <dbReference type="ARBA" id="ARBA00023204"/>
    </source>
</evidence>
<dbReference type="Proteomes" id="UP000006697">
    <property type="component" value="Chromosome"/>
</dbReference>